<organism evidence="2 3">
    <name type="scientific">Musa troglodytarum</name>
    <name type="common">fe'i banana</name>
    <dbReference type="NCBI Taxonomy" id="320322"/>
    <lineage>
        <taxon>Eukaryota</taxon>
        <taxon>Viridiplantae</taxon>
        <taxon>Streptophyta</taxon>
        <taxon>Embryophyta</taxon>
        <taxon>Tracheophyta</taxon>
        <taxon>Spermatophyta</taxon>
        <taxon>Magnoliopsida</taxon>
        <taxon>Liliopsida</taxon>
        <taxon>Zingiberales</taxon>
        <taxon>Musaceae</taxon>
        <taxon>Musa</taxon>
    </lineage>
</organism>
<name>A0A9E7K7R4_9LILI</name>
<feature type="region of interest" description="Disordered" evidence="1">
    <location>
        <begin position="14"/>
        <end position="95"/>
    </location>
</feature>
<proteinExistence type="predicted"/>
<feature type="compositionally biased region" description="Low complexity" evidence="1">
    <location>
        <begin position="73"/>
        <end position="87"/>
    </location>
</feature>
<evidence type="ECO:0000313" key="3">
    <source>
        <dbReference type="Proteomes" id="UP001055439"/>
    </source>
</evidence>
<feature type="compositionally biased region" description="Basic and acidic residues" evidence="1">
    <location>
        <begin position="51"/>
        <end position="61"/>
    </location>
</feature>
<reference evidence="2" key="1">
    <citation type="submission" date="2022-05" db="EMBL/GenBank/DDBJ databases">
        <title>The Musa troglodytarum L. genome provides insights into the mechanism of non-climacteric behaviour and enrichment of carotenoids.</title>
        <authorList>
            <person name="Wang J."/>
        </authorList>
    </citation>
    <scope>NUCLEOTIDE SEQUENCE</scope>
    <source>
        <tissue evidence="2">Leaf</tissue>
    </source>
</reference>
<keyword evidence="3" id="KW-1185">Reference proteome</keyword>
<dbReference type="AlphaFoldDB" id="A0A9E7K7R4"/>
<sequence length="95" mass="10719">MSVAYGYLPKAQLVSRRKSRRVPRPHAKEGAQAQKRSHARSPAVRGPSPHSTHDCEHDWKGQSRSRCVGSEATTDSPSHPTKSSHTPQEFQWRHK</sequence>
<gene>
    <name evidence="2" type="ORF">MUK42_02452</name>
</gene>
<protein>
    <submittedName>
        <fullName evidence="2">Uncharacterized protein</fullName>
    </submittedName>
</protein>
<evidence type="ECO:0000256" key="1">
    <source>
        <dbReference type="SAM" id="MobiDB-lite"/>
    </source>
</evidence>
<accession>A0A9E7K7R4</accession>
<evidence type="ECO:0000313" key="2">
    <source>
        <dbReference type="EMBL" id="URE06215.1"/>
    </source>
</evidence>
<feature type="compositionally biased region" description="Basic residues" evidence="1">
    <location>
        <begin position="15"/>
        <end position="25"/>
    </location>
</feature>
<dbReference type="EMBL" id="CP097507">
    <property type="protein sequence ID" value="URE06215.1"/>
    <property type="molecule type" value="Genomic_DNA"/>
</dbReference>
<dbReference type="Proteomes" id="UP001055439">
    <property type="component" value="Chromosome 5"/>
</dbReference>